<dbReference type="GO" id="GO:1990169">
    <property type="term" value="P:stress response to copper ion"/>
    <property type="evidence" value="ECO:0007669"/>
    <property type="project" value="TreeGrafter"/>
</dbReference>
<feature type="domain" description="UVR" evidence="2">
    <location>
        <begin position="133"/>
        <end position="168"/>
    </location>
</feature>
<dbReference type="Pfam" id="PF02151">
    <property type="entry name" value="UVR"/>
    <property type="match status" value="1"/>
</dbReference>
<proteinExistence type="predicted"/>
<dbReference type="OrthoDB" id="9788704at2"/>
<dbReference type="PROSITE" id="PS50151">
    <property type="entry name" value="UVR"/>
    <property type="match status" value="1"/>
</dbReference>
<dbReference type="InterPro" id="IPR025542">
    <property type="entry name" value="YacH"/>
</dbReference>
<evidence type="ECO:0000313" key="4">
    <source>
        <dbReference type="Proteomes" id="UP000247922"/>
    </source>
</evidence>
<dbReference type="Proteomes" id="UP000247922">
    <property type="component" value="Unassembled WGS sequence"/>
</dbReference>
<sequence>MECEICHQRPASLHVTNYVEGNKEQLHICHQCAVDEGYVEAEQAYQIHDLLSGLFNVSHSVKQQRQERNKEAVACPTCRMTYQDFAKTGKFGCSDCYQAFDAQLDPLLRRVHSGNTVHVGKVPHRQHEHLKQKQLIQAYRAQLNQLIEEERFEEAATLRDKIRAIKDRPPGDMKEAD</sequence>
<gene>
    <name evidence="3" type="ORF">DES38_11570</name>
</gene>
<organism evidence="3 4">
    <name type="scientific">Streptohalobacillus salinus</name>
    <dbReference type="NCBI Taxonomy" id="621096"/>
    <lineage>
        <taxon>Bacteria</taxon>
        <taxon>Bacillati</taxon>
        <taxon>Bacillota</taxon>
        <taxon>Bacilli</taxon>
        <taxon>Bacillales</taxon>
        <taxon>Bacillaceae</taxon>
        <taxon>Streptohalobacillus</taxon>
    </lineage>
</organism>
<evidence type="ECO:0000313" key="3">
    <source>
        <dbReference type="EMBL" id="PXW87749.1"/>
    </source>
</evidence>
<dbReference type="GO" id="GO:0005507">
    <property type="term" value="F:copper ion binding"/>
    <property type="evidence" value="ECO:0007669"/>
    <property type="project" value="TreeGrafter"/>
</dbReference>
<feature type="coiled-coil region" evidence="1">
    <location>
        <begin position="129"/>
        <end position="156"/>
    </location>
</feature>
<dbReference type="GO" id="GO:1990170">
    <property type="term" value="P:stress response to cadmium ion"/>
    <property type="evidence" value="ECO:0007669"/>
    <property type="project" value="TreeGrafter"/>
</dbReference>
<dbReference type="GO" id="GO:0008270">
    <property type="term" value="F:zinc ion binding"/>
    <property type="evidence" value="ECO:0007669"/>
    <property type="project" value="TreeGrafter"/>
</dbReference>
<evidence type="ECO:0000259" key="2">
    <source>
        <dbReference type="PROSITE" id="PS50151"/>
    </source>
</evidence>
<dbReference type="PANTHER" id="PTHR38430:SF1">
    <property type="entry name" value="PROTEIN-ARGININE KINASE ACTIVATOR PROTEIN"/>
    <property type="match status" value="1"/>
</dbReference>
<keyword evidence="4" id="KW-1185">Reference proteome</keyword>
<dbReference type="RefSeq" id="WP_110252072.1">
    <property type="nucleotide sequence ID" value="NZ_QJJR01000015.1"/>
</dbReference>
<reference evidence="3 4" key="1">
    <citation type="submission" date="2018-05" db="EMBL/GenBank/DDBJ databases">
        <title>Genomic Encyclopedia of Type Strains, Phase IV (KMG-IV): sequencing the most valuable type-strain genomes for metagenomic binning, comparative biology and taxonomic classification.</title>
        <authorList>
            <person name="Goeker M."/>
        </authorList>
    </citation>
    <scope>NUCLEOTIDE SEQUENCE [LARGE SCALE GENOMIC DNA]</scope>
    <source>
        <strain evidence="3 4">DSM 22440</strain>
    </source>
</reference>
<dbReference type="InterPro" id="IPR036876">
    <property type="entry name" value="UVR_dom_sf"/>
</dbReference>
<evidence type="ECO:0000256" key="1">
    <source>
        <dbReference type="SAM" id="Coils"/>
    </source>
</evidence>
<dbReference type="GO" id="GO:0016301">
    <property type="term" value="F:kinase activity"/>
    <property type="evidence" value="ECO:0007669"/>
    <property type="project" value="UniProtKB-KW"/>
</dbReference>
<dbReference type="Gene3D" id="4.10.860.10">
    <property type="entry name" value="UVR domain"/>
    <property type="match status" value="1"/>
</dbReference>
<keyword evidence="1" id="KW-0175">Coiled coil</keyword>
<dbReference type="PIRSF" id="PIRSF015034">
    <property type="entry name" value="YacH"/>
    <property type="match status" value="1"/>
</dbReference>
<dbReference type="EMBL" id="QJJR01000015">
    <property type="protein sequence ID" value="PXW87749.1"/>
    <property type="molecule type" value="Genomic_DNA"/>
</dbReference>
<dbReference type="InterPro" id="IPR001943">
    <property type="entry name" value="UVR_dom"/>
</dbReference>
<dbReference type="GO" id="GO:0046870">
    <property type="term" value="F:cadmium ion binding"/>
    <property type="evidence" value="ECO:0007669"/>
    <property type="project" value="TreeGrafter"/>
</dbReference>
<accession>A0A2V3WFX4</accession>
<name>A0A2V3WFX4_9BACI</name>
<keyword evidence="3" id="KW-0418">Kinase</keyword>
<protein>
    <submittedName>
        <fullName evidence="3">Protein arginine kinase activator</fullName>
    </submittedName>
</protein>
<dbReference type="SUPFAM" id="SSF46600">
    <property type="entry name" value="C-terminal UvrC-binding domain of UvrB"/>
    <property type="match status" value="1"/>
</dbReference>
<dbReference type="AlphaFoldDB" id="A0A2V3WFX4"/>
<dbReference type="PANTHER" id="PTHR38430">
    <property type="entry name" value="PROTEIN-ARGININE KINASE ACTIVATOR PROTEIN"/>
    <property type="match status" value="1"/>
</dbReference>
<comment type="caution">
    <text evidence="3">The sequence shown here is derived from an EMBL/GenBank/DDBJ whole genome shotgun (WGS) entry which is preliminary data.</text>
</comment>
<keyword evidence="3" id="KW-0808">Transferase</keyword>
<dbReference type="GO" id="GO:0050897">
    <property type="term" value="F:cobalt ion binding"/>
    <property type="evidence" value="ECO:0007669"/>
    <property type="project" value="TreeGrafter"/>
</dbReference>